<evidence type="ECO:0000313" key="5">
    <source>
        <dbReference type="Proteomes" id="UP001228636"/>
    </source>
</evidence>
<dbReference type="Gene3D" id="3.90.1340.10">
    <property type="entry name" value="Phage tail collar domain"/>
    <property type="match status" value="1"/>
</dbReference>
<protein>
    <submittedName>
        <fullName evidence="4">Phage tail protein</fullName>
    </submittedName>
</protein>
<feature type="compositionally biased region" description="Low complexity" evidence="1">
    <location>
        <begin position="235"/>
        <end position="248"/>
    </location>
</feature>
<dbReference type="AlphaFoldDB" id="A0AAJ1VH73"/>
<feature type="compositionally biased region" description="Basic and acidic residues" evidence="1">
    <location>
        <begin position="218"/>
        <end position="232"/>
    </location>
</feature>
<feature type="domain" description="Phage tail collar" evidence="3">
    <location>
        <begin position="131"/>
        <end position="178"/>
    </location>
</feature>
<feature type="region of interest" description="Disordered" evidence="1">
    <location>
        <begin position="180"/>
        <end position="264"/>
    </location>
</feature>
<evidence type="ECO:0000256" key="1">
    <source>
        <dbReference type="SAM" id="MobiDB-lite"/>
    </source>
</evidence>
<organism evidence="4 5">
    <name type="scientific">Polaribacter sejongensis</name>
    <dbReference type="NCBI Taxonomy" id="985043"/>
    <lineage>
        <taxon>Bacteria</taxon>
        <taxon>Pseudomonadati</taxon>
        <taxon>Bacteroidota</taxon>
        <taxon>Flavobacteriia</taxon>
        <taxon>Flavobacteriales</taxon>
        <taxon>Flavobacteriaceae</taxon>
    </lineage>
</organism>
<evidence type="ECO:0000259" key="3">
    <source>
        <dbReference type="Pfam" id="PF07484"/>
    </source>
</evidence>
<comment type="caution">
    <text evidence="4">The sequence shown here is derived from an EMBL/GenBank/DDBJ whole genome shotgun (WGS) entry which is preliminary data.</text>
</comment>
<feature type="compositionally biased region" description="Basic and acidic residues" evidence="1">
    <location>
        <begin position="201"/>
        <end position="211"/>
    </location>
</feature>
<dbReference type="Pfam" id="PF07484">
    <property type="entry name" value="Collar"/>
    <property type="match status" value="1"/>
</dbReference>
<dbReference type="SUPFAM" id="SSF88874">
    <property type="entry name" value="Receptor-binding domain of short tail fibre protein gp12"/>
    <property type="match status" value="1"/>
</dbReference>
<dbReference type="EMBL" id="JAUFQH010000010">
    <property type="protein sequence ID" value="MDN3620366.1"/>
    <property type="molecule type" value="Genomic_DNA"/>
</dbReference>
<dbReference type="RefSeq" id="WP_261973417.1">
    <property type="nucleotide sequence ID" value="NZ_CP103460.1"/>
</dbReference>
<proteinExistence type="predicted"/>
<evidence type="ECO:0000256" key="2">
    <source>
        <dbReference type="SAM" id="SignalP"/>
    </source>
</evidence>
<sequence>MKTKLLFLSILMLLISVTNYAQTSASTSGIAVQGIARDDNNSAMANETITFNFKIYYKNPAEEVVFSVSESLTTDAFGVFSYILDVDPTTMSSFANHILFLKIEASGQLISDESFKHVPYAVSANNGVPTGSIMPYIGTTAPSGWVLCNGQSLTTVNGSGNLIALLGGNNVPDLQGMFLRGTGESPVNNQDGPNLMDTQGDENKAHTHGPGDLETDTEGDHNHTNGDYDRILKVTGTNTSSNQDNSSNEVDLINSGTLQPSGAHEHMITSGETASSGGSETRPVNYGVNYIIKL</sequence>
<dbReference type="Proteomes" id="UP001228636">
    <property type="component" value="Unassembled WGS sequence"/>
</dbReference>
<reference evidence="4 5" key="1">
    <citation type="journal article" date="2014" name="Int. J. Syst. Evol. Microbiol.">
        <title>Complete genome sequence of Corynebacterium casei LMG S-19264T (=DSM 44701T), isolated from a smear-ripened cheese.</title>
        <authorList>
            <consortium name="US DOE Joint Genome Institute (JGI-PGF)"/>
            <person name="Walter F."/>
            <person name="Albersmeier A."/>
            <person name="Kalinowski J."/>
            <person name="Ruckert C."/>
        </authorList>
    </citation>
    <scope>NUCLEOTIDE SEQUENCE [LARGE SCALE GENOMIC DNA]</scope>
    <source>
        <strain evidence="4 5">CECT 8670</strain>
    </source>
</reference>
<evidence type="ECO:0000313" key="4">
    <source>
        <dbReference type="EMBL" id="MDN3620366.1"/>
    </source>
</evidence>
<gene>
    <name evidence="4" type="ORF">QWY81_12945</name>
</gene>
<accession>A0AAJ1VH73</accession>
<dbReference type="InterPro" id="IPR011083">
    <property type="entry name" value="Phage_tail_collar_dom"/>
</dbReference>
<feature type="chain" id="PRO_5042480221" evidence="2">
    <location>
        <begin position="22"/>
        <end position="294"/>
    </location>
</feature>
<keyword evidence="2" id="KW-0732">Signal</keyword>
<feature type="signal peptide" evidence="2">
    <location>
        <begin position="1"/>
        <end position="21"/>
    </location>
</feature>
<dbReference type="InterPro" id="IPR037053">
    <property type="entry name" value="Phage_tail_collar_dom_sf"/>
</dbReference>
<name>A0AAJ1VH73_9FLAO</name>